<evidence type="ECO:0000313" key="2">
    <source>
        <dbReference type="Proteomes" id="UP001229421"/>
    </source>
</evidence>
<keyword evidence="2" id="KW-1185">Reference proteome</keyword>
<proteinExistence type="predicted"/>
<comment type="caution">
    <text evidence="1">The sequence shown here is derived from an EMBL/GenBank/DDBJ whole genome shotgun (WGS) entry which is preliminary data.</text>
</comment>
<gene>
    <name evidence="1" type="ORF">QVD17_17045</name>
</gene>
<dbReference type="Proteomes" id="UP001229421">
    <property type="component" value="Unassembled WGS sequence"/>
</dbReference>
<sequence>MIHHYTLNPTTTNITLICKTRFTNNHYPLNQTQTQTLILSSLFNRCIVFYLKFSINPIRFKSHVSNFTSLFSN</sequence>
<name>A0AAD8KVZ4_TARER</name>
<dbReference type="AlphaFoldDB" id="A0AAD8KVZ4"/>
<dbReference type="EMBL" id="JAUHHV010000004">
    <property type="protein sequence ID" value="KAK1428216.1"/>
    <property type="molecule type" value="Genomic_DNA"/>
</dbReference>
<accession>A0AAD8KVZ4</accession>
<evidence type="ECO:0000313" key="1">
    <source>
        <dbReference type="EMBL" id="KAK1428216.1"/>
    </source>
</evidence>
<reference evidence="1" key="1">
    <citation type="journal article" date="2023" name="bioRxiv">
        <title>Improved chromosome-level genome assembly for marigold (Tagetes erecta).</title>
        <authorList>
            <person name="Jiang F."/>
            <person name="Yuan L."/>
            <person name="Wang S."/>
            <person name="Wang H."/>
            <person name="Xu D."/>
            <person name="Wang A."/>
            <person name="Fan W."/>
        </authorList>
    </citation>
    <scope>NUCLEOTIDE SEQUENCE</scope>
    <source>
        <strain evidence="1">WSJ</strain>
        <tissue evidence="1">Leaf</tissue>
    </source>
</reference>
<protein>
    <submittedName>
        <fullName evidence="1">Uncharacterized protein</fullName>
    </submittedName>
</protein>
<organism evidence="1 2">
    <name type="scientific">Tagetes erecta</name>
    <name type="common">African marigold</name>
    <dbReference type="NCBI Taxonomy" id="13708"/>
    <lineage>
        <taxon>Eukaryota</taxon>
        <taxon>Viridiplantae</taxon>
        <taxon>Streptophyta</taxon>
        <taxon>Embryophyta</taxon>
        <taxon>Tracheophyta</taxon>
        <taxon>Spermatophyta</taxon>
        <taxon>Magnoliopsida</taxon>
        <taxon>eudicotyledons</taxon>
        <taxon>Gunneridae</taxon>
        <taxon>Pentapetalae</taxon>
        <taxon>asterids</taxon>
        <taxon>campanulids</taxon>
        <taxon>Asterales</taxon>
        <taxon>Asteraceae</taxon>
        <taxon>Asteroideae</taxon>
        <taxon>Heliantheae alliance</taxon>
        <taxon>Tageteae</taxon>
        <taxon>Tagetes</taxon>
    </lineage>
</organism>